<proteinExistence type="predicted"/>
<evidence type="ECO:0000313" key="3">
    <source>
        <dbReference type="EMBL" id="UWS32837.1"/>
    </source>
</evidence>
<dbReference type="PANTHER" id="PTHR23028">
    <property type="entry name" value="ACETYLTRANSFERASE"/>
    <property type="match status" value="1"/>
</dbReference>
<feature type="transmembrane region" description="Helical" evidence="1">
    <location>
        <begin position="83"/>
        <end position="104"/>
    </location>
</feature>
<dbReference type="InterPro" id="IPR002656">
    <property type="entry name" value="Acyl_transf_3_dom"/>
</dbReference>
<dbReference type="GeneID" id="92238122"/>
<protein>
    <submittedName>
        <fullName evidence="3">Acyltransferase</fullName>
    </submittedName>
</protein>
<evidence type="ECO:0000313" key="4">
    <source>
        <dbReference type="Proteomes" id="UP001058553"/>
    </source>
</evidence>
<gene>
    <name evidence="3" type="ORF">NYP84_14625</name>
</gene>
<feature type="transmembrane region" description="Helical" evidence="1">
    <location>
        <begin position="305"/>
        <end position="328"/>
    </location>
</feature>
<dbReference type="GO" id="GO:0016746">
    <property type="term" value="F:acyltransferase activity"/>
    <property type="evidence" value="ECO:0007669"/>
    <property type="project" value="UniProtKB-KW"/>
</dbReference>
<dbReference type="InterPro" id="IPR050879">
    <property type="entry name" value="Acyltransferase_3"/>
</dbReference>
<evidence type="ECO:0000256" key="1">
    <source>
        <dbReference type="SAM" id="Phobius"/>
    </source>
</evidence>
<keyword evidence="1" id="KW-0812">Transmembrane</keyword>
<accession>A0ABY5X6T2</accession>
<evidence type="ECO:0000259" key="2">
    <source>
        <dbReference type="Pfam" id="PF01757"/>
    </source>
</evidence>
<reference evidence="3" key="1">
    <citation type="submission" date="2022-07" db="EMBL/GenBank/DDBJ databases">
        <title>Genetic diversity of Erwinia pyrifoliae.</title>
        <authorList>
            <person name="Park D.S."/>
            <person name="Ham H."/>
        </authorList>
    </citation>
    <scope>NUCLEOTIDE SEQUENCE</scope>
    <source>
        <strain evidence="3">CP201486</strain>
    </source>
</reference>
<feature type="transmembrane region" description="Helical" evidence="1">
    <location>
        <begin position="12"/>
        <end position="31"/>
    </location>
</feature>
<keyword evidence="1" id="KW-1133">Transmembrane helix</keyword>
<feature type="transmembrane region" description="Helical" evidence="1">
    <location>
        <begin position="204"/>
        <end position="225"/>
    </location>
</feature>
<dbReference type="Proteomes" id="UP001058553">
    <property type="component" value="Chromosome"/>
</dbReference>
<sequence>MTASQGWSKELEGLRGIASLWVLLGHISLLVNFHIKLISSPGIGVDLFILLSGYLMAKNYIERKDREPWNKAETIRKFWIRRFFRIAPLYYTLLVFAICFGPWLGEMRDIISHYSPGSATEASRYSDQSLSNIMTHVTFIFGLLPEYGFNTALPDWSIGLEMQFYLLFPFIMLLAGRFGYARSLLAIMLLCIIGKFVFRDYYEAFKMPSLILIKLNIFLSGMLLAEAVRRKSMLYILLALAGPAASVFIAAEVMKLQIVMEVLMILFMALILWQHSKGSKMESLIVWPRKVLNNRFSAWLGDVSYSVYLLHLLIVIPAIALLLTHWNLNEHSPMIRFSIVAAVVIPPIYLLSTVLYHFIEKSGIRLGKSILSTRYPQVETSKT</sequence>
<dbReference type="EMBL" id="CP103445">
    <property type="protein sequence ID" value="UWS32837.1"/>
    <property type="molecule type" value="Genomic_DNA"/>
</dbReference>
<feature type="transmembrane region" description="Helical" evidence="1">
    <location>
        <begin position="256"/>
        <end position="273"/>
    </location>
</feature>
<keyword evidence="3" id="KW-0808">Transferase</keyword>
<feature type="transmembrane region" description="Helical" evidence="1">
    <location>
        <begin position="232"/>
        <end position="250"/>
    </location>
</feature>
<dbReference type="PANTHER" id="PTHR23028:SF53">
    <property type="entry name" value="ACYL_TRANSF_3 DOMAIN-CONTAINING PROTEIN"/>
    <property type="match status" value="1"/>
</dbReference>
<keyword evidence="3" id="KW-0012">Acyltransferase</keyword>
<dbReference type="RefSeq" id="WP_104945128.1">
    <property type="nucleotide sequence ID" value="NZ_CP023567.1"/>
</dbReference>
<feature type="transmembrane region" description="Helical" evidence="1">
    <location>
        <begin position="180"/>
        <end position="198"/>
    </location>
</feature>
<organism evidence="3 4">
    <name type="scientific">Erwinia pyrifoliae</name>
    <dbReference type="NCBI Taxonomy" id="79967"/>
    <lineage>
        <taxon>Bacteria</taxon>
        <taxon>Pseudomonadati</taxon>
        <taxon>Pseudomonadota</taxon>
        <taxon>Gammaproteobacteria</taxon>
        <taxon>Enterobacterales</taxon>
        <taxon>Erwiniaceae</taxon>
        <taxon>Erwinia</taxon>
    </lineage>
</organism>
<feature type="domain" description="Acyltransferase 3" evidence="2">
    <location>
        <begin position="10"/>
        <end position="349"/>
    </location>
</feature>
<name>A0ABY5X6T2_ERWPY</name>
<dbReference type="Pfam" id="PF01757">
    <property type="entry name" value="Acyl_transf_3"/>
    <property type="match status" value="1"/>
</dbReference>
<feature type="transmembrane region" description="Helical" evidence="1">
    <location>
        <begin position="37"/>
        <end position="57"/>
    </location>
</feature>
<feature type="transmembrane region" description="Helical" evidence="1">
    <location>
        <begin position="156"/>
        <end position="175"/>
    </location>
</feature>
<keyword evidence="4" id="KW-1185">Reference proteome</keyword>
<feature type="transmembrane region" description="Helical" evidence="1">
    <location>
        <begin position="334"/>
        <end position="359"/>
    </location>
</feature>
<keyword evidence="1" id="KW-0472">Membrane</keyword>